<evidence type="ECO:0000256" key="4">
    <source>
        <dbReference type="ARBA" id="ARBA00022723"/>
    </source>
</evidence>
<keyword evidence="10" id="KW-1185">Reference proteome</keyword>
<dbReference type="Pfam" id="PF21137">
    <property type="entry name" value="ANM3_C2H2_Zf"/>
    <property type="match status" value="1"/>
</dbReference>
<dbReference type="OrthoDB" id="7848332at2759"/>
<dbReference type="Proteomes" id="UP000799767">
    <property type="component" value="Unassembled WGS sequence"/>
</dbReference>
<keyword evidence="5" id="KW-0862">Zinc</keyword>
<evidence type="ECO:0000256" key="1">
    <source>
        <dbReference type="ARBA" id="ARBA00004496"/>
    </source>
</evidence>
<dbReference type="AlphaFoldDB" id="A0A6A6PJB3"/>
<evidence type="ECO:0000256" key="7">
    <source>
        <dbReference type="SAM" id="MobiDB-lite"/>
    </source>
</evidence>
<dbReference type="GO" id="GO:0035242">
    <property type="term" value="F:protein-arginine omega-N asymmetric methyltransferase activity"/>
    <property type="evidence" value="ECO:0007669"/>
    <property type="project" value="UniProtKB-EC"/>
</dbReference>
<dbReference type="InterPro" id="IPR036236">
    <property type="entry name" value="Znf_C2H2_sf"/>
</dbReference>
<reference evidence="9" key="1">
    <citation type="journal article" date="2020" name="Stud. Mycol.">
        <title>101 Dothideomycetes genomes: a test case for predicting lifestyles and emergence of pathogens.</title>
        <authorList>
            <person name="Haridas S."/>
            <person name="Albert R."/>
            <person name="Binder M."/>
            <person name="Bloem J."/>
            <person name="Labutti K."/>
            <person name="Salamov A."/>
            <person name="Andreopoulos B."/>
            <person name="Baker S."/>
            <person name="Barry K."/>
            <person name="Bills G."/>
            <person name="Bluhm B."/>
            <person name="Cannon C."/>
            <person name="Castanera R."/>
            <person name="Culley D."/>
            <person name="Daum C."/>
            <person name="Ezra D."/>
            <person name="Gonzalez J."/>
            <person name="Henrissat B."/>
            <person name="Kuo A."/>
            <person name="Liang C."/>
            <person name="Lipzen A."/>
            <person name="Lutzoni F."/>
            <person name="Magnuson J."/>
            <person name="Mondo S."/>
            <person name="Nolan M."/>
            <person name="Ohm R."/>
            <person name="Pangilinan J."/>
            <person name="Park H.-J."/>
            <person name="Ramirez L."/>
            <person name="Alfaro M."/>
            <person name="Sun H."/>
            <person name="Tritt A."/>
            <person name="Yoshinaga Y."/>
            <person name="Zwiers L.-H."/>
            <person name="Turgeon B."/>
            <person name="Goodwin S."/>
            <person name="Spatafora J."/>
            <person name="Crous P."/>
            <person name="Grigoriev I."/>
        </authorList>
    </citation>
    <scope>NUCLEOTIDE SEQUENCE</scope>
    <source>
        <strain evidence="9">CBS 113389</strain>
    </source>
</reference>
<evidence type="ECO:0000256" key="6">
    <source>
        <dbReference type="ARBA" id="ARBA00034119"/>
    </source>
</evidence>
<comment type="subcellular location">
    <subcellularLocation>
        <location evidence="1">Cytoplasm</location>
    </subcellularLocation>
</comment>
<gene>
    <name evidence="9" type="ORF">BDY17DRAFT_303309</name>
</gene>
<dbReference type="InterPro" id="IPR049482">
    <property type="entry name" value="ANM3-like_C2H2_Zf"/>
</dbReference>
<feature type="non-terminal residue" evidence="9">
    <location>
        <position position="1"/>
    </location>
</feature>
<dbReference type="PANTHER" id="PTHR13267">
    <property type="entry name" value="ZINC FINGER PROTEIN 277"/>
    <property type="match status" value="1"/>
</dbReference>
<evidence type="ECO:0000313" key="10">
    <source>
        <dbReference type="Proteomes" id="UP000799767"/>
    </source>
</evidence>
<protein>
    <recommendedName>
        <fullName evidence="2">type I protein arginine methyltransferase</fullName>
        <ecNumber evidence="2">2.1.1.319</ecNumber>
    </recommendedName>
</protein>
<accession>A0A6A6PJB3</accession>
<dbReference type="InterPro" id="IPR040048">
    <property type="entry name" value="ZNF277"/>
</dbReference>
<dbReference type="EMBL" id="MU001640">
    <property type="protein sequence ID" value="KAF2480148.1"/>
    <property type="molecule type" value="Genomic_DNA"/>
</dbReference>
<feature type="region of interest" description="Disordered" evidence="7">
    <location>
        <begin position="29"/>
        <end position="53"/>
    </location>
</feature>
<organism evidence="9 10">
    <name type="scientific">Neohortaea acidophila</name>
    <dbReference type="NCBI Taxonomy" id="245834"/>
    <lineage>
        <taxon>Eukaryota</taxon>
        <taxon>Fungi</taxon>
        <taxon>Dikarya</taxon>
        <taxon>Ascomycota</taxon>
        <taxon>Pezizomycotina</taxon>
        <taxon>Dothideomycetes</taxon>
        <taxon>Dothideomycetidae</taxon>
        <taxon>Mycosphaerellales</taxon>
        <taxon>Teratosphaeriaceae</taxon>
        <taxon>Neohortaea</taxon>
    </lineage>
</organism>
<dbReference type="EC" id="2.1.1.319" evidence="2"/>
<evidence type="ECO:0000256" key="2">
    <source>
        <dbReference type="ARBA" id="ARBA00011925"/>
    </source>
</evidence>
<comment type="similarity">
    <text evidence="6">Belongs to the ZNF277 family.</text>
</comment>
<name>A0A6A6PJB3_9PEZI</name>
<keyword evidence="4" id="KW-0479">Metal-binding</keyword>
<feature type="domain" description="C2H2-type" evidence="8">
    <location>
        <begin position="85"/>
        <end position="106"/>
    </location>
</feature>
<sequence>MPFFPPLHESRAHCTAALALGMPDLPPGWSFSNSEGSHAAPPPRPQEDLEDSDEDLELAVDIQPDSPGWEDVEPGNDIETTSYKCLICPENFDDAGKMLDHCRSEHSFDFLEIRRLHALDFYSTIKLVNYIRSAVADGKPPDVPDLADPAVWADDRFMKPVLEDDALLYSLDEVVDFGGDGPVQDVVSG</sequence>
<dbReference type="RefSeq" id="XP_033586718.1">
    <property type="nucleotide sequence ID" value="XM_033734550.1"/>
</dbReference>
<evidence type="ECO:0000313" key="9">
    <source>
        <dbReference type="EMBL" id="KAF2480148.1"/>
    </source>
</evidence>
<keyword evidence="3" id="KW-0963">Cytoplasm</keyword>
<proteinExistence type="inferred from homology"/>
<evidence type="ECO:0000256" key="3">
    <source>
        <dbReference type="ARBA" id="ARBA00022490"/>
    </source>
</evidence>
<evidence type="ECO:0000256" key="5">
    <source>
        <dbReference type="ARBA" id="ARBA00022833"/>
    </source>
</evidence>
<evidence type="ECO:0000259" key="8">
    <source>
        <dbReference type="PROSITE" id="PS00028"/>
    </source>
</evidence>
<dbReference type="GO" id="GO:0046872">
    <property type="term" value="F:metal ion binding"/>
    <property type="evidence" value="ECO:0007669"/>
    <property type="project" value="UniProtKB-KW"/>
</dbReference>
<dbReference type="InterPro" id="IPR013087">
    <property type="entry name" value="Znf_C2H2_type"/>
</dbReference>
<dbReference type="PANTHER" id="PTHR13267:SF3">
    <property type="entry name" value="ZINC FINGER PROTEIN 277"/>
    <property type="match status" value="1"/>
</dbReference>
<dbReference type="SUPFAM" id="SSF57667">
    <property type="entry name" value="beta-beta-alpha zinc fingers"/>
    <property type="match status" value="1"/>
</dbReference>
<dbReference type="GeneID" id="54475552"/>
<dbReference type="GO" id="GO:0005737">
    <property type="term" value="C:cytoplasm"/>
    <property type="evidence" value="ECO:0007669"/>
    <property type="project" value="UniProtKB-SubCell"/>
</dbReference>
<dbReference type="PROSITE" id="PS00028">
    <property type="entry name" value="ZINC_FINGER_C2H2_1"/>
    <property type="match status" value="1"/>
</dbReference>